<evidence type="ECO:0000313" key="1">
    <source>
        <dbReference type="EMBL" id="TQD95974.1"/>
    </source>
</evidence>
<dbReference type="Proteomes" id="UP000315295">
    <property type="component" value="Unassembled WGS sequence"/>
</dbReference>
<name>A0A540MB51_MALBA</name>
<proteinExistence type="predicted"/>
<comment type="caution">
    <text evidence="1">The sequence shown here is derived from an EMBL/GenBank/DDBJ whole genome shotgun (WGS) entry which is preliminary data.</text>
</comment>
<keyword evidence="2" id="KW-1185">Reference proteome</keyword>
<dbReference type="EMBL" id="VIEB01000302">
    <property type="protein sequence ID" value="TQD95974.1"/>
    <property type="molecule type" value="Genomic_DNA"/>
</dbReference>
<dbReference type="AlphaFoldDB" id="A0A540MB51"/>
<accession>A0A540MB51</accession>
<organism evidence="1 2">
    <name type="scientific">Malus baccata</name>
    <name type="common">Siberian crab apple</name>
    <name type="synonym">Pyrus baccata</name>
    <dbReference type="NCBI Taxonomy" id="106549"/>
    <lineage>
        <taxon>Eukaryota</taxon>
        <taxon>Viridiplantae</taxon>
        <taxon>Streptophyta</taxon>
        <taxon>Embryophyta</taxon>
        <taxon>Tracheophyta</taxon>
        <taxon>Spermatophyta</taxon>
        <taxon>Magnoliopsida</taxon>
        <taxon>eudicotyledons</taxon>
        <taxon>Gunneridae</taxon>
        <taxon>Pentapetalae</taxon>
        <taxon>rosids</taxon>
        <taxon>fabids</taxon>
        <taxon>Rosales</taxon>
        <taxon>Rosaceae</taxon>
        <taxon>Amygdaloideae</taxon>
        <taxon>Maleae</taxon>
        <taxon>Malus</taxon>
    </lineage>
</organism>
<reference evidence="1 2" key="1">
    <citation type="journal article" date="2019" name="G3 (Bethesda)">
        <title>Sequencing of a Wild Apple (Malus baccata) Genome Unravels the Differences Between Cultivated and Wild Apple Species Regarding Disease Resistance and Cold Tolerance.</title>
        <authorList>
            <person name="Chen X."/>
        </authorList>
    </citation>
    <scope>NUCLEOTIDE SEQUENCE [LARGE SCALE GENOMIC DNA]</scope>
    <source>
        <strain evidence="2">cv. Shandingzi</strain>
        <tissue evidence="1">Leaves</tissue>
    </source>
</reference>
<gene>
    <name evidence="1" type="ORF">C1H46_018461</name>
</gene>
<evidence type="ECO:0000313" key="2">
    <source>
        <dbReference type="Proteomes" id="UP000315295"/>
    </source>
</evidence>
<sequence length="100" mass="11303">MGMKENSEAEKGLDLNPDEEEDIWVQTESNPSHAVHNKLEEAAEFKPKFRSVIPAKRKLVKTMILNDIVQFWSKISDPSFSSQAKMSNTKKMIGNLVSPV</sequence>
<protein>
    <submittedName>
        <fullName evidence="1">Uncharacterized protein</fullName>
    </submittedName>
</protein>